<gene>
    <name evidence="1" type="ORF">SAMN05421820_11155</name>
</gene>
<dbReference type="EMBL" id="FNGY01000011">
    <property type="protein sequence ID" value="SDO02382.1"/>
    <property type="molecule type" value="Genomic_DNA"/>
</dbReference>
<sequence length="115" mass="13048">MAFVALLFIACNGISQNNITGTYVNHASSEFSVADDTLIVEHDKDHNYLIHRTTKFQVIDEAGKKGRPQHETEEWKAVFDEGSQSMTENRKGRIISFDLTKGILTLENSTYQRIN</sequence>
<dbReference type="Proteomes" id="UP000183200">
    <property type="component" value="Unassembled WGS sequence"/>
</dbReference>
<evidence type="ECO:0000313" key="2">
    <source>
        <dbReference type="Proteomes" id="UP000183200"/>
    </source>
</evidence>
<proteinExistence type="predicted"/>
<reference evidence="2" key="1">
    <citation type="submission" date="2016-10" db="EMBL/GenBank/DDBJ databases">
        <authorList>
            <person name="Varghese N."/>
            <person name="Submissions S."/>
        </authorList>
    </citation>
    <scope>NUCLEOTIDE SEQUENCE [LARGE SCALE GENOMIC DNA]</scope>
    <source>
        <strain evidence="2">DSM 19110</strain>
    </source>
</reference>
<organism evidence="1 2">
    <name type="scientific">Pedobacter steynii</name>
    <dbReference type="NCBI Taxonomy" id="430522"/>
    <lineage>
        <taxon>Bacteria</taxon>
        <taxon>Pseudomonadati</taxon>
        <taxon>Bacteroidota</taxon>
        <taxon>Sphingobacteriia</taxon>
        <taxon>Sphingobacteriales</taxon>
        <taxon>Sphingobacteriaceae</taxon>
        <taxon>Pedobacter</taxon>
    </lineage>
</organism>
<keyword evidence="2" id="KW-1185">Reference proteome</keyword>
<name>A0A1H0G689_9SPHI</name>
<evidence type="ECO:0000313" key="1">
    <source>
        <dbReference type="EMBL" id="SDO02382.1"/>
    </source>
</evidence>
<evidence type="ECO:0008006" key="3">
    <source>
        <dbReference type="Google" id="ProtNLM"/>
    </source>
</evidence>
<protein>
    <recommendedName>
        <fullName evidence="3">Lipocalin-like domain-containing protein</fullName>
    </recommendedName>
</protein>
<accession>A0A1H0G689</accession>
<dbReference type="AlphaFoldDB" id="A0A1H0G689"/>